<feature type="transmembrane region" description="Helical" evidence="1">
    <location>
        <begin position="54"/>
        <end position="73"/>
    </location>
</feature>
<dbReference type="EMBL" id="CP042806">
    <property type="protein sequence ID" value="QEE30006.1"/>
    <property type="molecule type" value="Genomic_DNA"/>
</dbReference>
<organism evidence="2 3">
    <name type="scientific">Terriglobus albidus</name>
    <dbReference type="NCBI Taxonomy" id="1592106"/>
    <lineage>
        <taxon>Bacteria</taxon>
        <taxon>Pseudomonadati</taxon>
        <taxon>Acidobacteriota</taxon>
        <taxon>Terriglobia</taxon>
        <taxon>Terriglobales</taxon>
        <taxon>Acidobacteriaceae</taxon>
        <taxon>Terriglobus</taxon>
    </lineage>
</organism>
<accession>A0A5B9EIR5</accession>
<keyword evidence="1" id="KW-1133">Transmembrane helix</keyword>
<proteinExistence type="predicted"/>
<dbReference type="KEGG" id="talb:FTW19_19700"/>
<feature type="transmembrane region" description="Helical" evidence="1">
    <location>
        <begin position="155"/>
        <end position="173"/>
    </location>
</feature>
<evidence type="ECO:0000256" key="1">
    <source>
        <dbReference type="SAM" id="Phobius"/>
    </source>
</evidence>
<name>A0A5B9EIR5_9BACT</name>
<evidence type="ECO:0008006" key="4">
    <source>
        <dbReference type="Google" id="ProtNLM"/>
    </source>
</evidence>
<reference evidence="2 3" key="1">
    <citation type="submission" date="2019-08" db="EMBL/GenBank/DDBJ databases">
        <title>Complete genome sequence of Terriglobus albidus strain ORNL.</title>
        <authorList>
            <person name="Podar M."/>
        </authorList>
    </citation>
    <scope>NUCLEOTIDE SEQUENCE [LARGE SCALE GENOMIC DNA]</scope>
    <source>
        <strain evidence="2 3">ORNL</strain>
    </source>
</reference>
<dbReference type="Proteomes" id="UP000321820">
    <property type="component" value="Chromosome"/>
</dbReference>
<gene>
    <name evidence="2" type="ORF">FTW19_19700</name>
</gene>
<dbReference type="RefSeq" id="WP_147649276.1">
    <property type="nucleotide sequence ID" value="NZ_CP042806.1"/>
</dbReference>
<feature type="transmembrane region" description="Helical" evidence="1">
    <location>
        <begin position="185"/>
        <end position="203"/>
    </location>
</feature>
<keyword evidence="1" id="KW-0472">Membrane</keyword>
<feature type="transmembrane region" description="Helical" evidence="1">
    <location>
        <begin position="17"/>
        <end position="34"/>
    </location>
</feature>
<sequence length="242" mass="26680">MATTAVAVKRPVHPDRIFFPMLCGLMLLLVWFGFSKTYYAAGMVHAKLPSPTIHVHAIAATLWLITLIIQIGLVSARKVKLHMTVGLWGFSLAAGWVVIAMAAALDALRRNMSPPGSGLDPLTFFIVPVTGAGLFAWFAGWSYLARRTPQAHKRLIMIATIAILDAAVGRFPYTVWPSLTGLKQSLVLFVLLAAIMVYDLITLKRIHRATWIPALALIVVHLTRIPFGQTHLWMRFAAMCQG</sequence>
<feature type="transmembrane region" description="Helical" evidence="1">
    <location>
        <begin position="85"/>
        <end position="105"/>
    </location>
</feature>
<evidence type="ECO:0000313" key="2">
    <source>
        <dbReference type="EMBL" id="QEE30006.1"/>
    </source>
</evidence>
<dbReference type="OrthoDB" id="112570at2"/>
<protein>
    <recommendedName>
        <fullName evidence="4">DUF2306 domain-containing protein</fullName>
    </recommendedName>
</protein>
<keyword evidence="3" id="KW-1185">Reference proteome</keyword>
<dbReference type="AlphaFoldDB" id="A0A5B9EIR5"/>
<feature type="transmembrane region" description="Helical" evidence="1">
    <location>
        <begin position="125"/>
        <end position="143"/>
    </location>
</feature>
<evidence type="ECO:0000313" key="3">
    <source>
        <dbReference type="Proteomes" id="UP000321820"/>
    </source>
</evidence>
<keyword evidence="1" id="KW-0812">Transmembrane</keyword>